<reference evidence="1 2" key="1">
    <citation type="submission" date="2024-05" db="EMBL/GenBank/DDBJ databases">
        <authorList>
            <person name="Wallberg A."/>
        </authorList>
    </citation>
    <scope>NUCLEOTIDE SEQUENCE [LARGE SCALE GENOMIC DNA]</scope>
</reference>
<gene>
    <name evidence="1" type="ORF">MNOR_LOCUS31154</name>
</gene>
<dbReference type="Proteomes" id="UP001497623">
    <property type="component" value="Unassembled WGS sequence"/>
</dbReference>
<comment type="caution">
    <text evidence="1">The sequence shown here is derived from an EMBL/GenBank/DDBJ whole genome shotgun (WGS) entry which is preliminary data.</text>
</comment>
<name>A0AAV2S326_MEGNR</name>
<accession>A0AAV2S326</accession>
<dbReference type="EMBL" id="CAXKWB010039537">
    <property type="protein sequence ID" value="CAL4153262.1"/>
    <property type="molecule type" value="Genomic_DNA"/>
</dbReference>
<protein>
    <submittedName>
        <fullName evidence="1">Uncharacterized protein</fullName>
    </submittedName>
</protein>
<evidence type="ECO:0000313" key="1">
    <source>
        <dbReference type="EMBL" id="CAL4153262.1"/>
    </source>
</evidence>
<organism evidence="1 2">
    <name type="scientific">Meganyctiphanes norvegica</name>
    <name type="common">Northern krill</name>
    <name type="synonym">Thysanopoda norvegica</name>
    <dbReference type="NCBI Taxonomy" id="48144"/>
    <lineage>
        <taxon>Eukaryota</taxon>
        <taxon>Metazoa</taxon>
        <taxon>Ecdysozoa</taxon>
        <taxon>Arthropoda</taxon>
        <taxon>Crustacea</taxon>
        <taxon>Multicrustacea</taxon>
        <taxon>Malacostraca</taxon>
        <taxon>Eumalacostraca</taxon>
        <taxon>Eucarida</taxon>
        <taxon>Euphausiacea</taxon>
        <taxon>Euphausiidae</taxon>
        <taxon>Meganyctiphanes</taxon>
    </lineage>
</organism>
<feature type="non-terminal residue" evidence="1">
    <location>
        <position position="178"/>
    </location>
</feature>
<proteinExistence type="predicted"/>
<dbReference type="AlphaFoldDB" id="A0AAV2S326"/>
<keyword evidence="2" id="KW-1185">Reference proteome</keyword>
<evidence type="ECO:0000313" key="2">
    <source>
        <dbReference type="Proteomes" id="UP001497623"/>
    </source>
</evidence>
<sequence>MDNTVQCLEQWLLEHFVEEPGCYVSSKELFNMTLESPDECLEYFDSQMYMEEILKNVSLFTIRGGHVKIKGVDVLHWIGFNVREDSPMYDDWKYQFSNYYKKDNSTAMQIAKYMGENLMKNIEDKTDTSEDEELMEMEDQQIIKRIKKKDVSVDHSRKYASVKNMEKWIKRHFEELEG</sequence>